<sequence>MMVDITVEAAMAEMERKINFLMKVVEERDHEIPVLREQMQTRETVESSQTPVVKATGKGKNVVQENQQQQRSISVASLLVQQLQDMIVNSIRAQYGGPPQTSFMYSKSYTKRIDNLRMPLSLKGNAFEWYTDLELEVIDSWEQLEIEFLNRFYSTRRVVSMMELTNTKHRKGESVIDYINRWRALSLDCKDKLTELPAVEMCTQGMHWKLLYILHGIKPRTFEELATRAHDMELSIANRGAKDFLVQRRRSDKNEINDTKKIANNVLNEYMVVQETPLKSFSKRKETKHERNHDGDEKRRPTLRERQKKVYPFPDSDVADMFEQLIEKQLIQLPEGKRPEQVGKADDPNYCKYHRVISHLVEKCFVLKELILKLARENKIELDIDEVAQTNHVAVNMTSSVPPSILLYDQRESLIQFGNF</sequence>
<dbReference type="Pfam" id="PF03732">
    <property type="entry name" value="Retrotrans_gag"/>
    <property type="match status" value="1"/>
</dbReference>
<reference evidence="3 4" key="1">
    <citation type="submission" date="2019-08" db="EMBL/GenBank/DDBJ databases">
        <title>Draft genome sequences of two oriental melons (Cucumis melo L. var makuwa).</title>
        <authorList>
            <person name="Kwon S.-Y."/>
        </authorList>
    </citation>
    <scope>NUCLEOTIDE SEQUENCE [LARGE SCALE GENOMIC DNA]</scope>
    <source>
        <strain evidence="4">cv. Chang Bougi</strain>
        <tissue evidence="3">Leaf</tissue>
    </source>
</reference>
<feature type="compositionally biased region" description="Basic and acidic residues" evidence="1">
    <location>
        <begin position="283"/>
        <end position="305"/>
    </location>
</feature>
<feature type="domain" description="Retrotransposon gag" evidence="2">
    <location>
        <begin position="119"/>
        <end position="207"/>
    </location>
</feature>
<proteinExistence type="predicted"/>
<evidence type="ECO:0000313" key="3">
    <source>
        <dbReference type="EMBL" id="TYK22928.1"/>
    </source>
</evidence>
<evidence type="ECO:0000313" key="4">
    <source>
        <dbReference type="Proteomes" id="UP000321947"/>
    </source>
</evidence>
<comment type="caution">
    <text evidence="3">The sequence shown here is derived from an EMBL/GenBank/DDBJ whole genome shotgun (WGS) entry which is preliminary data.</text>
</comment>
<dbReference type="PANTHER" id="PTHR33437:SF2">
    <property type="entry name" value="OS06G0361200 PROTEIN"/>
    <property type="match status" value="1"/>
</dbReference>
<dbReference type="Proteomes" id="UP000321947">
    <property type="component" value="Unassembled WGS sequence"/>
</dbReference>
<feature type="region of interest" description="Disordered" evidence="1">
    <location>
        <begin position="281"/>
        <end position="306"/>
    </location>
</feature>
<feature type="region of interest" description="Disordered" evidence="1">
    <location>
        <begin position="44"/>
        <end position="66"/>
    </location>
</feature>
<dbReference type="EMBL" id="SSTD01004717">
    <property type="protein sequence ID" value="TYK22928.1"/>
    <property type="molecule type" value="Genomic_DNA"/>
</dbReference>
<gene>
    <name evidence="3" type="ORF">E5676_scaffold386G00050</name>
</gene>
<organism evidence="3 4">
    <name type="scientific">Cucumis melo var. makuwa</name>
    <name type="common">Oriental melon</name>
    <dbReference type="NCBI Taxonomy" id="1194695"/>
    <lineage>
        <taxon>Eukaryota</taxon>
        <taxon>Viridiplantae</taxon>
        <taxon>Streptophyta</taxon>
        <taxon>Embryophyta</taxon>
        <taxon>Tracheophyta</taxon>
        <taxon>Spermatophyta</taxon>
        <taxon>Magnoliopsida</taxon>
        <taxon>eudicotyledons</taxon>
        <taxon>Gunneridae</taxon>
        <taxon>Pentapetalae</taxon>
        <taxon>rosids</taxon>
        <taxon>fabids</taxon>
        <taxon>Cucurbitales</taxon>
        <taxon>Cucurbitaceae</taxon>
        <taxon>Benincaseae</taxon>
        <taxon>Cucumis</taxon>
    </lineage>
</organism>
<dbReference type="InterPro" id="IPR005162">
    <property type="entry name" value="Retrotrans_gag_dom"/>
</dbReference>
<evidence type="ECO:0000256" key="1">
    <source>
        <dbReference type="SAM" id="MobiDB-lite"/>
    </source>
</evidence>
<accession>A0A5D3DHG7</accession>
<name>A0A5D3DHG7_CUCMM</name>
<protein>
    <submittedName>
        <fullName evidence="3">Ty3-gypsy retrotransposon protein</fullName>
    </submittedName>
</protein>
<dbReference type="PANTHER" id="PTHR33437">
    <property type="entry name" value="OS06G0361200 PROTEIN"/>
    <property type="match status" value="1"/>
</dbReference>
<evidence type="ECO:0000259" key="2">
    <source>
        <dbReference type="Pfam" id="PF03732"/>
    </source>
</evidence>
<dbReference type="AlphaFoldDB" id="A0A5D3DHG7"/>